<feature type="domain" description="SUEL-type lectin" evidence="23">
    <location>
        <begin position="40"/>
        <end position="129"/>
    </location>
</feature>
<dbReference type="Pfam" id="PF02140">
    <property type="entry name" value="SUEL_Lectin"/>
    <property type="match status" value="1"/>
</dbReference>
<dbReference type="PROSITE" id="PS50228">
    <property type="entry name" value="SUEL_LECTIN"/>
    <property type="match status" value="1"/>
</dbReference>
<dbReference type="SMART" id="SM00284">
    <property type="entry name" value="OLF"/>
    <property type="match status" value="1"/>
</dbReference>
<comment type="caution">
    <text evidence="26">The sequence shown here is derived from an EMBL/GenBank/DDBJ whole genome shotgun (WGS) entry which is preliminary data.</text>
</comment>
<feature type="transmembrane region" description="Helical" evidence="19">
    <location>
        <begin position="991"/>
        <end position="1014"/>
    </location>
</feature>
<dbReference type="InterPro" id="IPR057244">
    <property type="entry name" value="GAIN_B"/>
</dbReference>
<feature type="compositionally biased region" description="Low complexity" evidence="18">
    <location>
        <begin position="416"/>
        <end position="426"/>
    </location>
</feature>
<dbReference type="Gene3D" id="1.25.40.610">
    <property type="match status" value="1"/>
</dbReference>
<dbReference type="Pfam" id="PF02354">
    <property type="entry name" value="Latrophilin"/>
    <property type="match status" value="2"/>
</dbReference>
<evidence type="ECO:0000256" key="4">
    <source>
        <dbReference type="ARBA" id="ARBA00022553"/>
    </source>
</evidence>
<dbReference type="GO" id="GO:0007189">
    <property type="term" value="P:adenylate cyclase-activating G protein-coupled receptor signaling pathway"/>
    <property type="evidence" value="ECO:0007669"/>
    <property type="project" value="TreeGrafter"/>
</dbReference>
<dbReference type="GO" id="GO:0030424">
    <property type="term" value="C:axon"/>
    <property type="evidence" value="ECO:0007669"/>
    <property type="project" value="TreeGrafter"/>
</dbReference>
<keyword evidence="6 20" id="KW-0732">Signal</keyword>
<keyword evidence="10" id="KW-0297">G-protein coupled receptor</keyword>
<dbReference type="Pfam" id="PF02191">
    <property type="entry name" value="OLF"/>
    <property type="match status" value="1"/>
</dbReference>
<dbReference type="SMART" id="SM00303">
    <property type="entry name" value="GPS"/>
    <property type="match status" value="1"/>
</dbReference>
<evidence type="ECO:0000256" key="2">
    <source>
        <dbReference type="ARBA" id="ARBA00007343"/>
    </source>
</evidence>
<keyword evidence="12 17" id="KW-1015">Disulfide bond</keyword>
<dbReference type="InterPro" id="IPR043159">
    <property type="entry name" value="Lectin_gal-bd_sf"/>
</dbReference>
<evidence type="ECO:0000313" key="27">
    <source>
        <dbReference type="Proteomes" id="UP001046870"/>
    </source>
</evidence>
<keyword evidence="15" id="KW-0807">Transducer</keyword>
<name>A0A9D3PHA1_MEGAT</name>
<dbReference type="PANTHER" id="PTHR12011:SF62">
    <property type="entry name" value="ADHESION G PROTEIN-COUPLED RECEPTOR L1"/>
    <property type="match status" value="1"/>
</dbReference>
<dbReference type="FunFam" id="2.60.120.740:FF:000001">
    <property type="entry name" value="Adhesion G protein-coupled receptor L2"/>
    <property type="match status" value="1"/>
</dbReference>
<organism evidence="26 27">
    <name type="scientific">Megalops atlanticus</name>
    <name type="common">Tarpon</name>
    <name type="synonym">Clupea gigantea</name>
    <dbReference type="NCBI Taxonomy" id="7932"/>
    <lineage>
        <taxon>Eukaryota</taxon>
        <taxon>Metazoa</taxon>
        <taxon>Chordata</taxon>
        <taxon>Craniata</taxon>
        <taxon>Vertebrata</taxon>
        <taxon>Euteleostomi</taxon>
        <taxon>Actinopterygii</taxon>
        <taxon>Neopterygii</taxon>
        <taxon>Teleostei</taxon>
        <taxon>Elopiformes</taxon>
        <taxon>Megalopidae</taxon>
        <taxon>Megalops</taxon>
    </lineage>
</organism>
<dbReference type="InterPro" id="IPR000832">
    <property type="entry name" value="GPCR_2_secretin-like"/>
</dbReference>
<dbReference type="PROSITE" id="PS51132">
    <property type="entry name" value="OLF"/>
    <property type="match status" value="1"/>
</dbReference>
<proteinExistence type="inferred from homology"/>
<feature type="region of interest" description="Disordered" evidence="18">
    <location>
        <begin position="1341"/>
        <end position="1465"/>
    </location>
</feature>
<feature type="transmembrane region" description="Helical" evidence="19">
    <location>
        <begin position="1064"/>
        <end position="1087"/>
    </location>
</feature>
<feature type="disulfide bond" evidence="17">
    <location>
        <begin position="135"/>
        <end position="317"/>
    </location>
</feature>
<dbReference type="SUPFAM" id="SSF81321">
    <property type="entry name" value="Family A G protein-coupled receptor-like"/>
    <property type="match status" value="1"/>
</dbReference>
<dbReference type="Gene3D" id="2.60.120.740">
    <property type="match status" value="1"/>
</dbReference>
<dbReference type="SUPFAM" id="SSF50969">
    <property type="entry name" value="YVTN repeat-like/Quinoprotein amine dehydrogenase"/>
    <property type="match status" value="1"/>
</dbReference>
<feature type="chain" id="PRO_5038789634" description="Adhesion G protein-coupled receptor L1" evidence="20">
    <location>
        <begin position="25"/>
        <end position="1465"/>
    </location>
</feature>
<accession>A0A9D3PHA1</accession>
<keyword evidence="27" id="KW-1185">Reference proteome</keyword>
<dbReference type="Pfam" id="PF02793">
    <property type="entry name" value="HRM"/>
    <property type="match status" value="1"/>
</dbReference>
<dbReference type="GO" id="GO:0030246">
    <property type="term" value="F:carbohydrate binding"/>
    <property type="evidence" value="ECO:0007669"/>
    <property type="project" value="InterPro"/>
</dbReference>
<feature type="domain" description="GAIN-B" evidence="21">
    <location>
        <begin position="661"/>
        <end position="837"/>
    </location>
</feature>
<protein>
    <recommendedName>
        <fullName evidence="28">Adhesion G protein-coupled receptor L1</fullName>
    </recommendedName>
</protein>
<dbReference type="FunFam" id="2.60.220.50:FF:000001">
    <property type="entry name" value="Adhesion G protein-coupled receptor L2"/>
    <property type="match status" value="1"/>
</dbReference>
<evidence type="ECO:0000256" key="13">
    <source>
        <dbReference type="ARBA" id="ARBA00023170"/>
    </source>
</evidence>
<dbReference type="GO" id="GO:0007166">
    <property type="term" value="P:cell surface receptor signaling pathway"/>
    <property type="evidence" value="ECO:0007669"/>
    <property type="project" value="InterPro"/>
</dbReference>
<dbReference type="GO" id="GO:0004930">
    <property type="term" value="F:G protein-coupled receptor activity"/>
    <property type="evidence" value="ECO:0007669"/>
    <property type="project" value="UniProtKB-KW"/>
</dbReference>
<dbReference type="InterPro" id="IPR003112">
    <property type="entry name" value="Olfac-like_dom"/>
</dbReference>
<feature type="signal peptide" evidence="20">
    <location>
        <begin position="1"/>
        <end position="24"/>
    </location>
</feature>
<dbReference type="PRINTS" id="PR01444">
    <property type="entry name" value="LATROPHILIN"/>
</dbReference>
<evidence type="ECO:0000259" key="23">
    <source>
        <dbReference type="PROSITE" id="PS50228"/>
    </source>
</evidence>
<keyword evidence="14" id="KW-0325">Glycoprotein</keyword>
<dbReference type="InterPro" id="IPR011044">
    <property type="entry name" value="Quino_amine_DH_bsu"/>
</dbReference>
<evidence type="ECO:0000259" key="25">
    <source>
        <dbReference type="PROSITE" id="PS51132"/>
    </source>
</evidence>
<dbReference type="PROSITE" id="PS50227">
    <property type="entry name" value="G_PROTEIN_RECEP_F2_3"/>
    <property type="match status" value="1"/>
</dbReference>
<dbReference type="SMART" id="SM00008">
    <property type="entry name" value="HormR"/>
    <property type="match status" value="1"/>
</dbReference>
<feature type="transmembrane region" description="Helical" evidence="19">
    <location>
        <begin position="845"/>
        <end position="872"/>
    </location>
</feature>
<evidence type="ECO:0000256" key="12">
    <source>
        <dbReference type="ARBA" id="ARBA00023157"/>
    </source>
</evidence>
<dbReference type="GO" id="GO:0042734">
    <property type="term" value="C:presynaptic membrane"/>
    <property type="evidence" value="ECO:0007669"/>
    <property type="project" value="TreeGrafter"/>
</dbReference>
<evidence type="ECO:0000256" key="6">
    <source>
        <dbReference type="ARBA" id="ARBA00022729"/>
    </source>
</evidence>
<evidence type="ECO:0000256" key="16">
    <source>
        <dbReference type="ARBA" id="ARBA00034109"/>
    </source>
</evidence>
<evidence type="ECO:0000256" key="15">
    <source>
        <dbReference type="ARBA" id="ARBA00023224"/>
    </source>
</evidence>
<dbReference type="OrthoDB" id="1100386at2759"/>
<evidence type="ECO:0008006" key="28">
    <source>
        <dbReference type="Google" id="ProtNLM"/>
    </source>
</evidence>
<feature type="transmembrane region" description="Helical" evidence="19">
    <location>
        <begin position="913"/>
        <end position="940"/>
    </location>
</feature>
<feature type="transmembrane region" description="Helical" evidence="19">
    <location>
        <begin position="1035"/>
        <end position="1058"/>
    </location>
</feature>
<keyword evidence="3" id="KW-1003">Cell membrane</keyword>
<dbReference type="CDD" id="cd16007">
    <property type="entry name" value="7tmB2_Latrophilin-1"/>
    <property type="match status" value="1"/>
</dbReference>
<dbReference type="GO" id="GO:0007157">
    <property type="term" value="P:heterophilic cell-cell adhesion via plasma membrane cell adhesion molecules"/>
    <property type="evidence" value="ECO:0007669"/>
    <property type="project" value="TreeGrafter"/>
</dbReference>
<dbReference type="InterPro" id="IPR032471">
    <property type="entry name" value="AGRL2-4_GAIN_subdom_A"/>
</dbReference>
<evidence type="ECO:0000256" key="11">
    <source>
        <dbReference type="ARBA" id="ARBA00023136"/>
    </source>
</evidence>
<gene>
    <name evidence="26" type="ORF">MATL_G00219500</name>
</gene>
<evidence type="ECO:0000256" key="19">
    <source>
        <dbReference type="SAM" id="Phobius"/>
    </source>
</evidence>
<comment type="subcellular location">
    <subcellularLocation>
        <location evidence="1">Cell membrane</location>
        <topology evidence="1">Multi-pass membrane protein</topology>
    </subcellularLocation>
    <subcellularLocation>
        <location evidence="16">Synaptic cell membrane</location>
    </subcellularLocation>
</comment>
<dbReference type="Gene3D" id="1.20.1070.10">
    <property type="entry name" value="Rhodopsin 7-helix transmembrane proteins"/>
    <property type="match status" value="1"/>
</dbReference>
<dbReference type="InterPro" id="IPR003334">
    <property type="entry name" value="GPCR_2_latrophilin_rcpt_C"/>
</dbReference>
<feature type="transmembrane region" description="Helical" evidence="19">
    <location>
        <begin position="952"/>
        <end position="971"/>
    </location>
</feature>
<sequence>MALPLWILWTCAVTLSNIAPSAQALSRSAMPFGLMRRELACEGYPIELRCPGSDVIMIETANYGRTDDKICDADPFQMENVQCYLPDAFKIMSLRCNNRTQCVVVAGSDVFPDPCPGTYKYLEIQYECVPYIFVCPGTLLRVQAASSVQEAEHQSGAWCKDPLQSGDRLYVMPWTPYRTDMLYEYASWEDFRQNRATTTYKLPNRVDGTGFVVYDGAVFYNKERTRNIVKYDLRTRIKSGEAIIANANYHDTSPYRWGGKTDIDLAVDENGLWVIYATESNNGRLVVSQVNPYTLRLEGTWETSFDKRLASNAFMACGVLYAVRSVYQDDDSEAGGDLVLYAYNTNRGREEPVHIPFPNPYQYVSSIDYNPRDNQLYVWNNYNVLRYPLEFGPPDPTTDPLSTTQVSSTPAVRMFTPTAPRSSSPSTPRPLPPTSHPIGAINKGPDLRPITATVPVTRRPPRPPQGVEVHMCESQEARGVLWPSTQRGETVDRPCPKGSLGIASFQCLSSPVLWNPRGPDLSNCTSPWVNQVAQKIKSGENAANIAAELVNHTRGRIHAGDVSSSVRLMEQLLDILDAQLQALRPGNKESAARNYNKLQKRERTCRAYIQAVVQTVDNLLRPEALESWQDMNSTEQAHTATMLLDVMEKGAFLLANNLYDNRFTDRATNIDLEVYVLNTEMDLQDLSFPQSHLSDSSIQLSASTVKQYSRNGQVKVVFVLYKNLGLFLSTENATVKMEVEPGGGPSLAVNSHVIAASINKESSRVFLTEPVVFTLRHLQLENHFSPNCSFWNYSERSMTGQWSSQGCRLLETNHTHTTCSCSHLTNFAVLMAHHQPAYPGRMHELILFVITWVGIVISLVCLAICISTFCFLRGLQTDRNTIHKNLCINLFIAELLFLIGIDKTQYHIACPIFAGLLHFFFLAAFCWLCLEGVQLYLMLVEVFESEYSRKKYYYLCGYCFPALVVGISAAIDYRSYGTKKACWLRVDNYFIWSFIGPVSFVIMLNLVFLMITLHKMIRNSSALKPDSSRLDNIKSWALGAITLLFLLGLTWAFGLLFINENTVIMAYLFTTFNAFQGMFIFIFHCALQKKVHKEYSKCLRHSYCCSRTSTTSSHGSLKSSALRANNRYYTGSQARHASTHRQSRIRRMWNDTVRKQTESSFMAGDMSNTPTLNRATMGNHLLTNPVLQSCSGSSPYNTLLAETFNPPSPGIFNSTGTFRDPKSTLSKARDACGMETLPLNGNFNNSYSLRGAGGGSIEDDHLRAGAQQPARGRGWGGATGERAGSLARGRVAAGLRGGADPGVDEEGFLSGETRPAPDVQLLYKALEEPLLLQRAQSVLYQSDPDESESYTPDLTESLEAGTGERPGGTRSPARDSLYTSVTNLRDSPYPDSSPEPLEVVPRSAQPPQELYYSSGRPALGSRGGPMQTFHQAPARRPSREGYLGQGGTEPTHAEGDGQMQLVTSL</sequence>
<comment type="similarity">
    <text evidence="2">Belongs to the G-protein coupled receptor 2 family. Adhesion G-protein coupled receptor (ADGR) subfamily.</text>
</comment>
<feature type="transmembrane region" description="Helical" evidence="19">
    <location>
        <begin position="884"/>
        <end position="901"/>
    </location>
</feature>
<reference evidence="26" key="1">
    <citation type="submission" date="2021-01" db="EMBL/GenBank/DDBJ databases">
        <authorList>
            <person name="Zahm M."/>
            <person name="Roques C."/>
            <person name="Cabau C."/>
            <person name="Klopp C."/>
            <person name="Donnadieu C."/>
            <person name="Jouanno E."/>
            <person name="Lampietro C."/>
            <person name="Louis A."/>
            <person name="Herpin A."/>
            <person name="Echchiki A."/>
            <person name="Berthelot C."/>
            <person name="Parey E."/>
            <person name="Roest-Crollius H."/>
            <person name="Braasch I."/>
            <person name="Postlethwait J."/>
            <person name="Bobe J."/>
            <person name="Montfort J."/>
            <person name="Bouchez O."/>
            <person name="Begum T."/>
            <person name="Mejri S."/>
            <person name="Adams A."/>
            <person name="Chen W.-J."/>
            <person name="Guiguen Y."/>
        </authorList>
    </citation>
    <scope>NUCLEOTIDE SEQUENCE</scope>
    <source>
        <strain evidence="26">YG-15Mar2019-1</strain>
        <tissue evidence="26">Brain</tissue>
    </source>
</reference>
<dbReference type="InterPro" id="IPR017983">
    <property type="entry name" value="GPCR_2_secretin-like_CS"/>
</dbReference>
<dbReference type="PROSITE" id="PS50261">
    <property type="entry name" value="G_PROTEIN_RECEP_F2_4"/>
    <property type="match status" value="1"/>
</dbReference>
<dbReference type="PROSITE" id="PS50221">
    <property type="entry name" value="GAIN_B"/>
    <property type="match status" value="1"/>
</dbReference>
<evidence type="ECO:0000256" key="18">
    <source>
        <dbReference type="SAM" id="MobiDB-lite"/>
    </source>
</evidence>
<dbReference type="CDD" id="cd22844">
    <property type="entry name" value="Gal_Rha_Lectin_LPHN1"/>
    <property type="match status" value="1"/>
</dbReference>
<feature type="region of interest" description="Disordered" evidence="18">
    <location>
        <begin position="415"/>
        <end position="448"/>
    </location>
</feature>
<keyword evidence="11 19" id="KW-0472">Membrane</keyword>
<dbReference type="InterPro" id="IPR001879">
    <property type="entry name" value="GPCR_2_extracellular_dom"/>
</dbReference>
<keyword evidence="13" id="KW-0675">Receptor</keyword>
<keyword evidence="5 19" id="KW-0812">Transmembrane</keyword>
<dbReference type="EMBL" id="JAFDVH010000019">
    <property type="protein sequence ID" value="KAG7460259.1"/>
    <property type="molecule type" value="Genomic_DNA"/>
</dbReference>
<dbReference type="FunFam" id="1.25.40.610:FF:000001">
    <property type="entry name" value="Adhesion G protein-coupled receptor L2"/>
    <property type="match status" value="1"/>
</dbReference>
<evidence type="ECO:0000256" key="7">
    <source>
        <dbReference type="ARBA" id="ARBA00022737"/>
    </source>
</evidence>
<dbReference type="FunFam" id="4.10.1240.10:FF:000001">
    <property type="entry name" value="Adhesion G protein-coupled receptor L2"/>
    <property type="match status" value="1"/>
</dbReference>
<evidence type="ECO:0000259" key="22">
    <source>
        <dbReference type="PROSITE" id="PS50227"/>
    </source>
</evidence>
<evidence type="ECO:0000256" key="3">
    <source>
        <dbReference type="ARBA" id="ARBA00022475"/>
    </source>
</evidence>
<feature type="domain" description="Olfactomedin-like" evidence="25">
    <location>
        <begin position="134"/>
        <end position="393"/>
    </location>
</feature>
<dbReference type="GO" id="GO:0016524">
    <property type="term" value="F:latrotoxin receptor activity"/>
    <property type="evidence" value="ECO:0007669"/>
    <property type="project" value="TreeGrafter"/>
</dbReference>
<feature type="domain" description="G-protein coupled receptors family 2 profile 1" evidence="22">
    <location>
        <begin position="472"/>
        <end position="528"/>
    </location>
</feature>
<feature type="domain" description="G-protein coupled receptors family 2 profile 2" evidence="24">
    <location>
        <begin position="847"/>
        <end position="1088"/>
    </location>
</feature>
<evidence type="ECO:0000256" key="10">
    <source>
        <dbReference type="ARBA" id="ARBA00023040"/>
    </source>
</evidence>
<keyword evidence="9" id="KW-0770">Synapse</keyword>
<dbReference type="Gene3D" id="4.10.1240.10">
    <property type="entry name" value="GPCR, family 2, extracellular hormone receptor domain"/>
    <property type="match status" value="1"/>
</dbReference>
<evidence type="ECO:0000256" key="20">
    <source>
        <dbReference type="SAM" id="SignalP"/>
    </source>
</evidence>
<dbReference type="PANTHER" id="PTHR12011">
    <property type="entry name" value="ADHESION G-PROTEIN COUPLED RECEPTOR"/>
    <property type="match status" value="1"/>
</dbReference>
<dbReference type="PRINTS" id="PR00249">
    <property type="entry name" value="GPCRSECRETIN"/>
</dbReference>
<dbReference type="InterPro" id="IPR000203">
    <property type="entry name" value="GPS"/>
</dbReference>
<evidence type="ECO:0000256" key="17">
    <source>
        <dbReference type="PROSITE-ProRule" id="PRU00446"/>
    </source>
</evidence>
<dbReference type="FunFam" id="1.20.1070.10:FF:000011">
    <property type="entry name" value="Adhesion G protein-coupled receptor L2"/>
    <property type="match status" value="1"/>
</dbReference>
<dbReference type="PROSITE" id="PS00650">
    <property type="entry name" value="G_PROTEIN_RECEP_F2_2"/>
    <property type="match status" value="1"/>
</dbReference>
<evidence type="ECO:0000256" key="8">
    <source>
        <dbReference type="ARBA" id="ARBA00022989"/>
    </source>
</evidence>
<evidence type="ECO:0000256" key="5">
    <source>
        <dbReference type="ARBA" id="ARBA00022692"/>
    </source>
</evidence>
<keyword evidence="7" id="KW-0677">Repeat</keyword>
<keyword evidence="4" id="KW-0597">Phosphoprotein</keyword>
<evidence type="ECO:0000256" key="9">
    <source>
        <dbReference type="ARBA" id="ARBA00023018"/>
    </source>
</evidence>
<evidence type="ECO:0000256" key="1">
    <source>
        <dbReference type="ARBA" id="ARBA00004651"/>
    </source>
</evidence>
<dbReference type="Pfam" id="PF01825">
    <property type="entry name" value="GPS"/>
    <property type="match status" value="1"/>
</dbReference>
<dbReference type="InterPro" id="IPR031234">
    <property type="entry name" value="Latrophilin-1_TM"/>
</dbReference>
<dbReference type="InterPro" id="IPR003924">
    <property type="entry name" value="GPCR_2_latrophilin"/>
</dbReference>
<dbReference type="InterPro" id="IPR046338">
    <property type="entry name" value="GAIN_dom_sf"/>
</dbReference>
<dbReference type="Pfam" id="PF00002">
    <property type="entry name" value="7tm_2"/>
    <property type="match status" value="1"/>
</dbReference>
<dbReference type="InterPro" id="IPR036445">
    <property type="entry name" value="GPCR_2_extracell_dom_sf"/>
</dbReference>
<dbReference type="InterPro" id="IPR000922">
    <property type="entry name" value="Lectin_gal-bd_dom"/>
</dbReference>
<evidence type="ECO:0000259" key="21">
    <source>
        <dbReference type="PROSITE" id="PS50221"/>
    </source>
</evidence>
<keyword evidence="8 19" id="KW-1133">Transmembrane helix</keyword>
<dbReference type="Proteomes" id="UP001046870">
    <property type="component" value="Chromosome 19"/>
</dbReference>
<evidence type="ECO:0000259" key="24">
    <source>
        <dbReference type="PROSITE" id="PS50261"/>
    </source>
</evidence>
<dbReference type="InterPro" id="IPR017981">
    <property type="entry name" value="GPCR_2-like_7TM"/>
</dbReference>
<dbReference type="Gene3D" id="2.60.220.50">
    <property type="match status" value="1"/>
</dbReference>
<evidence type="ECO:0000256" key="14">
    <source>
        <dbReference type="ARBA" id="ARBA00023180"/>
    </source>
</evidence>
<evidence type="ECO:0000313" key="26">
    <source>
        <dbReference type="EMBL" id="KAG7460259.1"/>
    </source>
</evidence>
<dbReference type="Pfam" id="PF16489">
    <property type="entry name" value="GAIN"/>
    <property type="match status" value="1"/>
</dbReference>